<gene>
    <name evidence="6" type="ORF">C8D89_12127</name>
</gene>
<dbReference type="GO" id="GO:0000976">
    <property type="term" value="F:transcription cis-regulatory region binding"/>
    <property type="evidence" value="ECO:0007669"/>
    <property type="project" value="TreeGrafter"/>
</dbReference>
<dbReference type="InterPro" id="IPR036271">
    <property type="entry name" value="Tet_transcr_reg_TetR-rel_C_sf"/>
</dbReference>
<keyword evidence="7" id="KW-1185">Reference proteome</keyword>
<evidence type="ECO:0000259" key="5">
    <source>
        <dbReference type="PROSITE" id="PS50977"/>
    </source>
</evidence>
<dbReference type="Proteomes" id="UP000245639">
    <property type="component" value="Unassembled WGS sequence"/>
</dbReference>
<keyword evidence="2 4" id="KW-0238">DNA-binding</keyword>
<dbReference type="PROSITE" id="PS50977">
    <property type="entry name" value="HTH_TETR_2"/>
    <property type="match status" value="1"/>
</dbReference>
<evidence type="ECO:0000313" key="6">
    <source>
        <dbReference type="EMBL" id="PVZ03427.1"/>
    </source>
</evidence>
<dbReference type="RefSeq" id="WP_116710863.1">
    <property type="nucleotide sequence ID" value="NZ_QEKW01000021.1"/>
</dbReference>
<dbReference type="EMBL" id="QEKW01000021">
    <property type="protein sequence ID" value="PVZ03427.1"/>
    <property type="molecule type" value="Genomic_DNA"/>
</dbReference>
<dbReference type="Gene3D" id="1.10.357.10">
    <property type="entry name" value="Tetracycline Repressor, domain 2"/>
    <property type="match status" value="1"/>
</dbReference>
<sequence>MAERRRYDTSSREHQAALTRRQIARVAVAQFVERGYATTSVASIARAAGVSAQTVYNGFGTKAALLKEGYDLALAGDDADVPLAERPEVRALYAEPEPAAFLHGYARLGRALLDRMGALAVQIGAGALAGDPDLVELRATTDQERLVGTGMVVRRLVELGALSPGLDQDVARDRLWALNSTELWHLLTVTRGWSGEQYEQWVGQAMCDAVLPVERREPPAPPV</sequence>
<evidence type="ECO:0000313" key="7">
    <source>
        <dbReference type="Proteomes" id="UP000245639"/>
    </source>
</evidence>
<protein>
    <submittedName>
        <fullName evidence="6">TetR family transcriptional regulator</fullName>
    </submittedName>
</protein>
<dbReference type="InterPro" id="IPR009057">
    <property type="entry name" value="Homeodomain-like_sf"/>
</dbReference>
<dbReference type="AlphaFoldDB" id="A0A2U1EU35"/>
<organism evidence="6 7">
    <name type="scientific">Actinomycetospora cinnamomea</name>
    <dbReference type="NCBI Taxonomy" id="663609"/>
    <lineage>
        <taxon>Bacteria</taxon>
        <taxon>Bacillati</taxon>
        <taxon>Actinomycetota</taxon>
        <taxon>Actinomycetes</taxon>
        <taxon>Pseudonocardiales</taxon>
        <taxon>Pseudonocardiaceae</taxon>
        <taxon>Actinomycetospora</taxon>
    </lineage>
</organism>
<name>A0A2U1EU35_9PSEU</name>
<dbReference type="InterPro" id="IPR001647">
    <property type="entry name" value="HTH_TetR"/>
</dbReference>
<comment type="caution">
    <text evidence="6">The sequence shown here is derived from an EMBL/GenBank/DDBJ whole genome shotgun (WGS) entry which is preliminary data.</text>
</comment>
<keyword evidence="1" id="KW-0805">Transcription regulation</keyword>
<evidence type="ECO:0000256" key="1">
    <source>
        <dbReference type="ARBA" id="ARBA00023015"/>
    </source>
</evidence>
<dbReference type="SUPFAM" id="SSF48498">
    <property type="entry name" value="Tetracyclin repressor-like, C-terminal domain"/>
    <property type="match status" value="1"/>
</dbReference>
<evidence type="ECO:0000256" key="3">
    <source>
        <dbReference type="ARBA" id="ARBA00023163"/>
    </source>
</evidence>
<dbReference type="GO" id="GO:0003700">
    <property type="term" value="F:DNA-binding transcription factor activity"/>
    <property type="evidence" value="ECO:0007669"/>
    <property type="project" value="TreeGrafter"/>
</dbReference>
<evidence type="ECO:0000256" key="2">
    <source>
        <dbReference type="ARBA" id="ARBA00023125"/>
    </source>
</evidence>
<feature type="DNA-binding region" description="H-T-H motif" evidence="4">
    <location>
        <begin position="40"/>
        <end position="59"/>
    </location>
</feature>
<accession>A0A2U1EU35</accession>
<dbReference type="SUPFAM" id="SSF46689">
    <property type="entry name" value="Homeodomain-like"/>
    <property type="match status" value="1"/>
</dbReference>
<proteinExistence type="predicted"/>
<reference evidence="6 7" key="1">
    <citation type="submission" date="2018-04" db="EMBL/GenBank/DDBJ databases">
        <title>Genomic Encyclopedia of Type Strains, Phase IV (KMG-IV): sequencing the most valuable type-strain genomes for metagenomic binning, comparative biology and taxonomic classification.</title>
        <authorList>
            <person name="Goeker M."/>
        </authorList>
    </citation>
    <scope>NUCLEOTIDE SEQUENCE [LARGE SCALE GENOMIC DNA]</scope>
    <source>
        <strain evidence="6 7">DSM 45771</strain>
    </source>
</reference>
<dbReference type="Pfam" id="PF00440">
    <property type="entry name" value="TetR_N"/>
    <property type="match status" value="1"/>
</dbReference>
<dbReference type="PANTHER" id="PTHR30055:SF234">
    <property type="entry name" value="HTH-TYPE TRANSCRIPTIONAL REGULATOR BETI"/>
    <property type="match status" value="1"/>
</dbReference>
<dbReference type="OrthoDB" id="4823039at2"/>
<keyword evidence="3" id="KW-0804">Transcription</keyword>
<feature type="domain" description="HTH tetR-type" evidence="5">
    <location>
        <begin position="17"/>
        <end position="77"/>
    </location>
</feature>
<dbReference type="PRINTS" id="PR00455">
    <property type="entry name" value="HTHTETR"/>
</dbReference>
<dbReference type="InterPro" id="IPR050109">
    <property type="entry name" value="HTH-type_TetR-like_transc_reg"/>
</dbReference>
<evidence type="ECO:0000256" key="4">
    <source>
        <dbReference type="PROSITE-ProRule" id="PRU00335"/>
    </source>
</evidence>
<dbReference type="PANTHER" id="PTHR30055">
    <property type="entry name" value="HTH-TYPE TRANSCRIPTIONAL REGULATOR RUTR"/>
    <property type="match status" value="1"/>
</dbReference>